<evidence type="ECO:0000313" key="11">
    <source>
        <dbReference type="Proteomes" id="UP000318946"/>
    </source>
</evidence>
<comment type="similarity">
    <text evidence="2">Belongs to the ABC-4 integral membrane protein family. LolC/E subfamily.</text>
</comment>
<feature type="transmembrane region" description="Helical" evidence="7">
    <location>
        <begin position="374"/>
        <end position="393"/>
    </location>
</feature>
<feature type="transmembrane region" description="Helical" evidence="7">
    <location>
        <begin position="272"/>
        <end position="298"/>
    </location>
</feature>
<evidence type="ECO:0000256" key="6">
    <source>
        <dbReference type="ARBA" id="ARBA00023136"/>
    </source>
</evidence>
<feature type="transmembrane region" description="Helical" evidence="7">
    <location>
        <begin position="20"/>
        <end position="45"/>
    </location>
</feature>
<keyword evidence="6 7" id="KW-0472">Membrane</keyword>
<dbReference type="AlphaFoldDB" id="A0A4Y1WT31"/>
<dbReference type="RefSeq" id="WP_141412591.1">
    <property type="nucleotide sequence ID" value="NZ_AP019735.1"/>
</dbReference>
<name>A0A4Y1WT31_9BACT</name>
<dbReference type="EMBL" id="AP019735">
    <property type="protein sequence ID" value="BBL04017.1"/>
    <property type="molecule type" value="Genomic_DNA"/>
</dbReference>
<dbReference type="GeneID" id="78342051"/>
<evidence type="ECO:0000313" key="10">
    <source>
        <dbReference type="EMBL" id="BBL04017.1"/>
    </source>
</evidence>
<feature type="domain" description="MacB-like periplasmic core" evidence="9">
    <location>
        <begin position="27"/>
        <end position="245"/>
    </location>
</feature>
<keyword evidence="5 7" id="KW-1133">Transmembrane helix</keyword>
<evidence type="ECO:0000256" key="1">
    <source>
        <dbReference type="ARBA" id="ARBA00004651"/>
    </source>
</evidence>
<reference evidence="11" key="1">
    <citation type="submission" date="2019-06" db="EMBL/GenBank/DDBJ databases">
        <title>Alistipes onderdonkii subsp. vulgaris subsp. nov., Alistipes dispar sp. nov. and Alistipes communis sp. nov., isolated from human faeces, and creation of Alistipes onderdonkii subsp. onderdonkii subsp. nov.</title>
        <authorList>
            <person name="Sakamoto M."/>
            <person name="Ikeyama N."/>
            <person name="Ogata Y."/>
            <person name="Suda W."/>
            <person name="Iino T."/>
            <person name="Hattori M."/>
            <person name="Ohkuma M."/>
        </authorList>
    </citation>
    <scope>NUCLEOTIDE SEQUENCE [LARGE SCALE GENOMIC DNA]</scope>
    <source>
        <strain evidence="11">5CBH24</strain>
    </source>
</reference>
<dbReference type="InterPro" id="IPR003838">
    <property type="entry name" value="ABC3_permease_C"/>
</dbReference>
<evidence type="ECO:0000259" key="8">
    <source>
        <dbReference type="Pfam" id="PF02687"/>
    </source>
</evidence>
<feature type="domain" description="ABC3 transporter permease C-terminal" evidence="8">
    <location>
        <begin position="276"/>
        <end position="398"/>
    </location>
</feature>
<dbReference type="Pfam" id="PF02687">
    <property type="entry name" value="FtsX"/>
    <property type="match status" value="1"/>
</dbReference>
<evidence type="ECO:0000259" key="9">
    <source>
        <dbReference type="Pfam" id="PF12704"/>
    </source>
</evidence>
<dbReference type="InterPro" id="IPR051447">
    <property type="entry name" value="Lipoprotein-release_system"/>
</dbReference>
<dbReference type="Pfam" id="PF12704">
    <property type="entry name" value="MacB_PCD"/>
    <property type="match status" value="1"/>
</dbReference>
<gene>
    <name evidence="10" type="ORF">A5CBH24_13300</name>
</gene>
<dbReference type="OrthoDB" id="1522724at2"/>
<feature type="transmembrane region" description="Helical" evidence="7">
    <location>
        <begin position="319"/>
        <end position="343"/>
    </location>
</feature>
<dbReference type="GO" id="GO:0098797">
    <property type="term" value="C:plasma membrane protein complex"/>
    <property type="evidence" value="ECO:0007669"/>
    <property type="project" value="TreeGrafter"/>
</dbReference>
<dbReference type="InterPro" id="IPR025857">
    <property type="entry name" value="MacB_PCD"/>
</dbReference>
<evidence type="ECO:0000256" key="7">
    <source>
        <dbReference type="SAM" id="Phobius"/>
    </source>
</evidence>
<accession>A0A4Y1WT31</accession>
<evidence type="ECO:0000256" key="3">
    <source>
        <dbReference type="ARBA" id="ARBA00022475"/>
    </source>
</evidence>
<proteinExistence type="inferred from homology"/>
<keyword evidence="4 7" id="KW-0812">Transmembrane</keyword>
<evidence type="ECO:0000256" key="5">
    <source>
        <dbReference type="ARBA" id="ARBA00022989"/>
    </source>
</evidence>
<comment type="subcellular location">
    <subcellularLocation>
        <location evidence="1">Cell membrane</location>
        <topology evidence="1">Multi-pass membrane protein</topology>
    </subcellularLocation>
</comment>
<keyword evidence="11" id="KW-1185">Reference proteome</keyword>
<dbReference type="KEGG" id="acou:A5CBH24_13300"/>
<dbReference type="PANTHER" id="PTHR30489">
    <property type="entry name" value="LIPOPROTEIN-RELEASING SYSTEM TRANSMEMBRANE PROTEIN LOLE"/>
    <property type="match status" value="1"/>
</dbReference>
<organism evidence="10 11">
    <name type="scientific">Alistipes communis</name>
    <dbReference type="NCBI Taxonomy" id="2585118"/>
    <lineage>
        <taxon>Bacteria</taxon>
        <taxon>Pseudomonadati</taxon>
        <taxon>Bacteroidota</taxon>
        <taxon>Bacteroidia</taxon>
        <taxon>Bacteroidales</taxon>
        <taxon>Rikenellaceae</taxon>
        <taxon>Alistipes</taxon>
    </lineage>
</organism>
<dbReference type="Proteomes" id="UP000318946">
    <property type="component" value="Chromosome"/>
</dbReference>
<sequence>MLAGWFARRYFFSKKSHSVINLIAGVSVVSVAVPVAAMIVLLSVFNGFEQLVRSMNSHFDADLTLTPREGQTFGIESLDTAALRRLPGVEAVSLALEQSALMEYRGRQAMVTVRGVADGYDRVVPVAECITAGDYAVRLGDLDRLVVGRGVAYELGLRSLGESDGVLYALRRTGFSSLLPVEGYTRRQAEVAGVFAADAQTDGRYLFTSLRLAQELFSYPDRASAAVVRVARGARPAEVKRRVAEAAGGAFEVRTRDELNASFYTIMQYEKWGIFLISLLVLVIASFSIVGTVVMLVLDKRPEFVALGAMGADTRFVRRIFFFEGGLIGALGAGAGVVLGVGLCLVQQHFGVIEIPADSFLVKSYPVLLRGGDVAAVVAAFAVVVGAMTAVTVRRAVSADDMAAGRTAQ</sequence>
<evidence type="ECO:0000256" key="4">
    <source>
        <dbReference type="ARBA" id="ARBA00022692"/>
    </source>
</evidence>
<protein>
    <submittedName>
        <fullName evidence="10">Membrane protein</fullName>
    </submittedName>
</protein>
<keyword evidence="3" id="KW-1003">Cell membrane</keyword>
<evidence type="ECO:0000256" key="2">
    <source>
        <dbReference type="ARBA" id="ARBA00005236"/>
    </source>
</evidence>
<dbReference type="GO" id="GO:0044874">
    <property type="term" value="P:lipoprotein localization to outer membrane"/>
    <property type="evidence" value="ECO:0007669"/>
    <property type="project" value="TreeGrafter"/>
</dbReference>
<dbReference type="PANTHER" id="PTHR30489:SF0">
    <property type="entry name" value="LIPOPROTEIN-RELEASING SYSTEM TRANSMEMBRANE PROTEIN LOLE"/>
    <property type="match status" value="1"/>
</dbReference>